<evidence type="ECO:0000313" key="3">
    <source>
        <dbReference type="Proteomes" id="UP000176998"/>
    </source>
</evidence>
<comment type="caution">
    <text evidence="2">The sequence shown here is derived from an EMBL/GenBank/DDBJ whole genome shotgun (WGS) entry which is preliminary data.</text>
</comment>
<dbReference type="RefSeq" id="XP_022477009.1">
    <property type="nucleotide sequence ID" value="XM_022616412.1"/>
</dbReference>
<proteinExistence type="predicted"/>
<gene>
    <name evidence="2" type="ORF">CORC01_04765</name>
</gene>
<feature type="signal peptide" evidence="1">
    <location>
        <begin position="1"/>
        <end position="17"/>
    </location>
</feature>
<name>A0A1G4BEJ7_9PEZI</name>
<protein>
    <submittedName>
        <fullName evidence="2">Uncharacterized protein</fullName>
    </submittedName>
</protein>
<reference evidence="2 3" key="1">
    <citation type="submission" date="2016-09" db="EMBL/GenBank/DDBJ databases">
        <authorList>
            <person name="Capua I."/>
            <person name="De Benedictis P."/>
            <person name="Joannis T."/>
            <person name="Lombin L.H."/>
            <person name="Cattoli G."/>
        </authorList>
    </citation>
    <scope>NUCLEOTIDE SEQUENCE [LARGE SCALE GENOMIC DNA]</scope>
    <source>
        <strain evidence="2 3">IMI 309357</strain>
    </source>
</reference>
<feature type="chain" id="PRO_5009602809" evidence="1">
    <location>
        <begin position="18"/>
        <end position="163"/>
    </location>
</feature>
<organism evidence="2 3">
    <name type="scientific">Colletotrichum orchidophilum</name>
    <dbReference type="NCBI Taxonomy" id="1209926"/>
    <lineage>
        <taxon>Eukaryota</taxon>
        <taxon>Fungi</taxon>
        <taxon>Dikarya</taxon>
        <taxon>Ascomycota</taxon>
        <taxon>Pezizomycotina</taxon>
        <taxon>Sordariomycetes</taxon>
        <taxon>Hypocreomycetidae</taxon>
        <taxon>Glomerellales</taxon>
        <taxon>Glomerellaceae</taxon>
        <taxon>Colletotrichum</taxon>
    </lineage>
</organism>
<sequence length="163" mass="18052">MLVKSLGLILLASASVARMHSYCACQFGTDQELDFETTRKVAEDFCNNDLVWGESALIYYFGLFSRLSGSMLIVSRTPYLSASLRSYLGCDRQMQVAWLIRKSDQKSLRTFKDTDAVGSCNPHREKASMVISFTASARSSTQMLTAPVIRATAGHGWVCQAET</sequence>
<evidence type="ECO:0000256" key="1">
    <source>
        <dbReference type="SAM" id="SignalP"/>
    </source>
</evidence>
<accession>A0A1G4BEJ7</accession>
<evidence type="ECO:0000313" key="2">
    <source>
        <dbReference type="EMBL" id="OHE99864.1"/>
    </source>
</evidence>
<dbReference type="Proteomes" id="UP000176998">
    <property type="component" value="Unassembled WGS sequence"/>
</dbReference>
<dbReference type="GeneID" id="34557922"/>
<dbReference type="AlphaFoldDB" id="A0A1G4BEJ7"/>
<dbReference type="EMBL" id="MJBS01000032">
    <property type="protein sequence ID" value="OHE99864.1"/>
    <property type="molecule type" value="Genomic_DNA"/>
</dbReference>
<keyword evidence="1" id="KW-0732">Signal</keyword>
<dbReference type="OrthoDB" id="4790990at2759"/>
<keyword evidence="3" id="KW-1185">Reference proteome</keyword>